<name>A0A7W9MGR4_9ACTN</name>
<sequence length="45" mass="4995">MAKVRVFRVRRGAGAPLPPLGCRWCGHAPCTHEVHTLSHRYEVAA</sequence>
<evidence type="ECO:0000313" key="1">
    <source>
        <dbReference type="EMBL" id="MBB5820120.1"/>
    </source>
</evidence>
<keyword evidence="2" id="KW-1185">Reference proteome</keyword>
<protein>
    <submittedName>
        <fullName evidence="1">Uncharacterized protein</fullName>
    </submittedName>
</protein>
<proteinExistence type="predicted"/>
<comment type="caution">
    <text evidence="1">The sequence shown here is derived from an EMBL/GenBank/DDBJ whole genome shotgun (WGS) entry which is preliminary data.</text>
</comment>
<reference evidence="1 2" key="1">
    <citation type="submission" date="2020-08" db="EMBL/GenBank/DDBJ databases">
        <title>Sequencing the genomes of 1000 actinobacteria strains.</title>
        <authorList>
            <person name="Klenk H.-P."/>
        </authorList>
    </citation>
    <scope>NUCLEOTIDE SEQUENCE [LARGE SCALE GENOMIC DNA]</scope>
    <source>
        <strain evidence="1 2">DSM 46887</strain>
    </source>
</reference>
<dbReference type="AlphaFoldDB" id="A0A7W9MGR4"/>
<dbReference type="EMBL" id="JACHMP010000001">
    <property type="protein sequence ID" value="MBB5820120.1"/>
    <property type="molecule type" value="Genomic_DNA"/>
</dbReference>
<dbReference type="Proteomes" id="UP000540685">
    <property type="component" value="Unassembled WGS sequence"/>
</dbReference>
<gene>
    <name evidence="1" type="ORF">F4562_003182</name>
</gene>
<evidence type="ECO:0000313" key="2">
    <source>
        <dbReference type="Proteomes" id="UP000540685"/>
    </source>
</evidence>
<organism evidence="1 2">
    <name type="scientific">Streptosporangium becharense</name>
    <dbReference type="NCBI Taxonomy" id="1816182"/>
    <lineage>
        <taxon>Bacteria</taxon>
        <taxon>Bacillati</taxon>
        <taxon>Actinomycetota</taxon>
        <taxon>Actinomycetes</taxon>
        <taxon>Streptosporangiales</taxon>
        <taxon>Streptosporangiaceae</taxon>
        <taxon>Streptosporangium</taxon>
    </lineage>
</organism>
<accession>A0A7W9MGR4</accession>